<dbReference type="Proteomes" id="UP000183615">
    <property type="component" value="Unassembled WGS sequence"/>
</dbReference>
<protein>
    <recommendedName>
        <fullName evidence="3">BspA family leucine-rich repeat surface protein</fullName>
    </recommendedName>
</protein>
<dbReference type="InterPro" id="IPR011889">
    <property type="entry name" value="Liste_lipo_26"/>
</dbReference>
<proteinExistence type="predicted"/>
<evidence type="ECO:0000313" key="2">
    <source>
        <dbReference type="Proteomes" id="UP000183615"/>
    </source>
</evidence>
<dbReference type="Pfam" id="PF03382">
    <property type="entry name" value="DUF285"/>
    <property type="match status" value="1"/>
</dbReference>
<reference evidence="1 2" key="1">
    <citation type="submission" date="2016-08" db="EMBL/GenBank/DDBJ databases">
        <title>New Insights into Marine Group III Euryarchaeota, from dark to light.</title>
        <authorList>
            <person name="Haro-Moreno J.M."/>
            <person name="Rodriguez-Valera F."/>
            <person name="Lopez-Garcia P."/>
            <person name="Moreira D."/>
            <person name="Martin-Cuadrado A.B."/>
        </authorList>
    </citation>
    <scope>NUCLEOTIDE SEQUENCE [LARGE SCALE GENOMIC DNA]</scope>
    <source>
        <strain evidence="1">CG-Epi2</strain>
    </source>
</reference>
<comment type="caution">
    <text evidence="1">The sequence shown here is derived from an EMBL/GenBank/DDBJ whole genome shotgun (WGS) entry which is preliminary data.</text>
</comment>
<dbReference type="NCBIfam" id="TIGR02167">
    <property type="entry name" value="Liste_lipo_26"/>
    <property type="match status" value="2"/>
</dbReference>
<accession>A0A1J5TS16</accession>
<name>A0A1J5TS16_9ARCH</name>
<organism evidence="1 2">
    <name type="scientific">Marine Group III euryarchaeote CG-Epi2</name>
    <dbReference type="NCBI Taxonomy" id="1888996"/>
    <lineage>
        <taxon>Archaea</taxon>
        <taxon>Methanobacteriati</taxon>
        <taxon>Thermoplasmatota</taxon>
        <taxon>Thermoplasmata</taxon>
        <taxon>Candidatus Thermoprofundales</taxon>
    </lineage>
</organism>
<evidence type="ECO:0008006" key="3">
    <source>
        <dbReference type="Google" id="ProtNLM"/>
    </source>
</evidence>
<sequence>MGDQTEEIERLNDEIEELKALLPYQPKTKDALRIAVDKWTANPGNGNHLYGHISAWDTSLINDMSYLFYDKPTFNENISAWDVSSATEMGSMFNGATSFNGDISGWDVSSVTDMGDMFYRSVSFDQDISGWDVSSVTDMGNMFKSANVLSDDNRCTIHTSFSSNENWPYDWENFCSDE</sequence>
<evidence type="ECO:0000313" key="1">
    <source>
        <dbReference type="EMBL" id="OIR22971.1"/>
    </source>
</evidence>
<gene>
    <name evidence="1" type="ORF">BET99_03195</name>
</gene>
<dbReference type="InterPro" id="IPR005046">
    <property type="entry name" value="DUF285"/>
</dbReference>
<dbReference type="AlphaFoldDB" id="A0A1J5TS16"/>
<dbReference type="EMBL" id="MIYZ01000003">
    <property type="protein sequence ID" value="OIR22971.1"/>
    <property type="molecule type" value="Genomic_DNA"/>
</dbReference>